<comment type="caution">
    <text evidence="1">The sequence shown here is derived from an EMBL/GenBank/DDBJ whole genome shotgun (WGS) entry which is preliminary data.</text>
</comment>
<evidence type="ECO:0000313" key="2">
    <source>
        <dbReference type="Proteomes" id="UP000055019"/>
    </source>
</evidence>
<dbReference type="EMBL" id="FCOM02000067">
    <property type="protein sequence ID" value="SAL86022.1"/>
    <property type="molecule type" value="Genomic_DNA"/>
</dbReference>
<dbReference type="Proteomes" id="UP000055019">
    <property type="component" value="Unassembled WGS sequence"/>
</dbReference>
<gene>
    <name evidence="1" type="ORF">AWB74_07534</name>
</gene>
<dbReference type="RefSeq" id="WP_235024827.1">
    <property type="nucleotide sequence ID" value="NZ_FCOM02000067.1"/>
</dbReference>
<protein>
    <submittedName>
        <fullName evidence="1">Uncharacterized protein</fullName>
    </submittedName>
</protein>
<name>A0A158KY12_9BURK</name>
<sequence>MRDANISGSENMKTSERYSDEIQKLREARALAAAGANYEDASVWRWFSAMFEAGKIRWCLSHDGWLVSVNHRHVATSPSFDEAIRTAMAQSSVSLT</sequence>
<evidence type="ECO:0000313" key="1">
    <source>
        <dbReference type="EMBL" id="SAL86022.1"/>
    </source>
</evidence>
<reference evidence="1" key="1">
    <citation type="submission" date="2016-01" db="EMBL/GenBank/DDBJ databases">
        <authorList>
            <person name="Peeters C."/>
        </authorList>
    </citation>
    <scope>NUCLEOTIDE SEQUENCE [LARGE SCALE GENOMIC DNA]</scope>
    <source>
        <strain evidence="1">LMG 29317</strain>
    </source>
</reference>
<keyword evidence="2" id="KW-1185">Reference proteome</keyword>
<organism evidence="1 2">
    <name type="scientific">Caballeronia arvi</name>
    <dbReference type="NCBI Taxonomy" id="1777135"/>
    <lineage>
        <taxon>Bacteria</taxon>
        <taxon>Pseudomonadati</taxon>
        <taxon>Pseudomonadota</taxon>
        <taxon>Betaproteobacteria</taxon>
        <taxon>Burkholderiales</taxon>
        <taxon>Burkholderiaceae</taxon>
        <taxon>Caballeronia</taxon>
    </lineage>
</organism>
<accession>A0A158KY12</accession>
<dbReference type="AlphaFoldDB" id="A0A158KY12"/>
<proteinExistence type="predicted"/>